<dbReference type="PROSITE" id="PS50879">
    <property type="entry name" value="RNASE_H_1"/>
    <property type="match status" value="1"/>
</dbReference>
<keyword evidence="13" id="KW-1185">Reference proteome</keyword>
<keyword evidence="6" id="KW-0540">Nuclease</keyword>
<evidence type="ECO:0000256" key="7">
    <source>
        <dbReference type="ARBA" id="ARBA00022723"/>
    </source>
</evidence>
<dbReference type="Gene3D" id="3.30.420.10">
    <property type="entry name" value="Ribonuclease H-like superfamily/Ribonuclease H"/>
    <property type="match status" value="1"/>
</dbReference>
<comment type="catalytic activity">
    <reaction evidence="1">
        <text>Endonucleolytic cleavage to 5'-phosphomonoester.</text>
        <dbReference type="EC" id="3.1.26.4"/>
    </reaction>
</comment>
<accession>A0AAE9VYZ3</accession>
<dbReference type="GO" id="GO:0004523">
    <property type="term" value="F:RNA-DNA hybrid ribonuclease activity"/>
    <property type="evidence" value="ECO:0007669"/>
    <property type="project" value="UniProtKB-EC"/>
</dbReference>
<dbReference type="PANTHER" id="PTHR10642">
    <property type="entry name" value="RIBONUCLEASE H1"/>
    <property type="match status" value="1"/>
</dbReference>
<evidence type="ECO:0000256" key="3">
    <source>
        <dbReference type="ARBA" id="ARBA00005300"/>
    </source>
</evidence>
<dbReference type="Pfam" id="PF00075">
    <property type="entry name" value="RNase_H"/>
    <property type="match status" value="1"/>
</dbReference>
<evidence type="ECO:0000256" key="2">
    <source>
        <dbReference type="ARBA" id="ARBA00001946"/>
    </source>
</evidence>
<name>A0AAE9VYZ3_9CAUD</name>
<dbReference type="Proteomes" id="UP001212335">
    <property type="component" value="Segment"/>
</dbReference>
<evidence type="ECO:0000256" key="9">
    <source>
        <dbReference type="ARBA" id="ARBA00022801"/>
    </source>
</evidence>
<dbReference type="PANTHER" id="PTHR10642:SF26">
    <property type="entry name" value="RIBONUCLEASE H1"/>
    <property type="match status" value="1"/>
</dbReference>
<dbReference type="EC" id="3.1.26.4" evidence="5"/>
<evidence type="ECO:0000256" key="4">
    <source>
        <dbReference type="ARBA" id="ARBA00011245"/>
    </source>
</evidence>
<evidence type="ECO:0000256" key="10">
    <source>
        <dbReference type="ARBA" id="ARBA00022842"/>
    </source>
</evidence>
<sequence>MGGIISVFHIYTDGACKSNPGPGAWGFIVYDDNDDRLGSKSGYNPKTTNNEMELTAIVEALRWSVKKDNRPIAIYTDSAYCKNGMESWMFSWQRKGWKKADGEVPLNLELWQEAFKLTQQYINFHNTNPTFIKVKGHSGISGNEAVDALCNTVITEAEMAEM</sequence>
<keyword evidence="7" id="KW-0479">Metal-binding</keyword>
<comment type="similarity">
    <text evidence="3">Belongs to the RNase H family.</text>
</comment>
<dbReference type="InterPro" id="IPR022892">
    <property type="entry name" value="RNaseHI"/>
</dbReference>
<protein>
    <recommendedName>
        <fullName evidence="5">ribonuclease H</fullName>
        <ecNumber evidence="5">3.1.26.4</ecNumber>
    </recommendedName>
</protein>
<gene>
    <name evidence="12" type="ORF">KPP2018_201</name>
</gene>
<dbReference type="InterPro" id="IPR050092">
    <property type="entry name" value="RNase_H"/>
</dbReference>
<dbReference type="GO" id="GO:0046872">
    <property type="term" value="F:metal ion binding"/>
    <property type="evidence" value="ECO:0007669"/>
    <property type="project" value="UniProtKB-KW"/>
</dbReference>
<evidence type="ECO:0000256" key="8">
    <source>
        <dbReference type="ARBA" id="ARBA00022759"/>
    </source>
</evidence>
<evidence type="ECO:0000313" key="12">
    <source>
        <dbReference type="EMBL" id="WBF69990.1"/>
    </source>
</evidence>
<dbReference type="SUPFAM" id="SSF53098">
    <property type="entry name" value="Ribonuclease H-like"/>
    <property type="match status" value="1"/>
</dbReference>
<organism evidence="12 13">
    <name type="scientific">Klebsiella phage KPP2018</name>
    <dbReference type="NCBI Taxonomy" id="3017287"/>
    <lineage>
        <taxon>Viruses</taxon>
        <taxon>Duplodnaviria</taxon>
        <taxon>Heunggongvirae</taxon>
        <taxon>Uroviricota</taxon>
        <taxon>Caudoviricetes</taxon>
        <taxon>Demerecviridae</taxon>
        <taxon>Markadamsvirinae</taxon>
        <taxon>Tequintavirus</taxon>
        <taxon>Tequintavirus KPP2018</taxon>
    </lineage>
</organism>
<dbReference type="GO" id="GO:0003676">
    <property type="term" value="F:nucleic acid binding"/>
    <property type="evidence" value="ECO:0007669"/>
    <property type="project" value="InterPro"/>
</dbReference>
<comment type="subunit">
    <text evidence="4">Monomer.</text>
</comment>
<proteinExistence type="inferred from homology"/>
<dbReference type="InterPro" id="IPR002156">
    <property type="entry name" value="RNaseH_domain"/>
</dbReference>
<reference evidence="12 13" key="1">
    <citation type="submission" date="2022-12" db="EMBL/GenBank/DDBJ databases">
        <authorList>
            <person name="Lee J.-H."/>
            <person name="Jung S.-H."/>
        </authorList>
    </citation>
    <scope>NUCLEOTIDE SEQUENCE [LARGE SCALE GENOMIC DNA]</scope>
</reference>
<dbReference type="CDD" id="cd09278">
    <property type="entry name" value="RNase_HI_prokaryote_like"/>
    <property type="match status" value="1"/>
</dbReference>
<dbReference type="InterPro" id="IPR012337">
    <property type="entry name" value="RNaseH-like_sf"/>
</dbReference>
<evidence type="ECO:0000259" key="11">
    <source>
        <dbReference type="PROSITE" id="PS50879"/>
    </source>
</evidence>
<evidence type="ECO:0000313" key="13">
    <source>
        <dbReference type="Proteomes" id="UP001212335"/>
    </source>
</evidence>
<evidence type="ECO:0000256" key="5">
    <source>
        <dbReference type="ARBA" id="ARBA00012180"/>
    </source>
</evidence>
<evidence type="ECO:0000256" key="6">
    <source>
        <dbReference type="ARBA" id="ARBA00022722"/>
    </source>
</evidence>
<comment type="cofactor">
    <cofactor evidence="2">
        <name>Mg(2+)</name>
        <dbReference type="ChEBI" id="CHEBI:18420"/>
    </cofactor>
</comment>
<dbReference type="GO" id="GO:0043137">
    <property type="term" value="P:DNA replication, removal of RNA primer"/>
    <property type="evidence" value="ECO:0007669"/>
    <property type="project" value="TreeGrafter"/>
</dbReference>
<keyword evidence="10" id="KW-0460">Magnesium</keyword>
<dbReference type="InterPro" id="IPR036397">
    <property type="entry name" value="RNaseH_sf"/>
</dbReference>
<evidence type="ECO:0000256" key="1">
    <source>
        <dbReference type="ARBA" id="ARBA00000077"/>
    </source>
</evidence>
<feature type="domain" description="RNase H type-1" evidence="11">
    <location>
        <begin position="4"/>
        <end position="155"/>
    </location>
</feature>
<keyword evidence="9" id="KW-0378">Hydrolase</keyword>
<dbReference type="EMBL" id="OQ031075">
    <property type="protein sequence ID" value="WBF69990.1"/>
    <property type="molecule type" value="Genomic_DNA"/>
</dbReference>
<keyword evidence="8" id="KW-0255">Endonuclease</keyword>